<dbReference type="Ensembl" id="ENSEBUT00000006619.1">
    <property type="protein sequence ID" value="ENSEBUP00000006167.1"/>
    <property type="gene ID" value="ENSEBUG00000004101.1"/>
</dbReference>
<dbReference type="Gene3D" id="1.50.10.20">
    <property type="match status" value="1"/>
</dbReference>
<reference evidence="1" key="1">
    <citation type="submission" date="2025-08" db="UniProtKB">
        <authorList>
            <consortium name="Ensembl"/>
        </authorList>
    </citation>
    <scope>IDENTIFICATION</scope>
</reference>
<keyword evidence="2" id="KW-1185">Reference proteome</keyword>
<accession>A0A8C4NG52</accession>
<dbReference type="PANTHER" id="PTHR11412">
    <property type="entry name" value="MACROGLOBULIN / COMPLEMENT"/>
    <property type="match status" value="1"/>
</dbReference>
<organism evidence="1 2">
    <name type="scientific">Eptatretus burgeri</name>
    <name type="common">Inshore hagfish</name>
    <dbReference type="NCBI Taxonomy" id="7764"/>
    <lineage>
        <taxon>Eukaryota</taxon>
        <taxon>Metazoa</taxon>
        <taxon>Chordata</taxon>
        <taxon>Craniata</taxon>
        <taxon>Vertebrata</taxon>
        <taxon>Cyclostomata</taxon>
        <taxon>Myxini</taxon>
        <taxon>Myxiniformes</taxon>
        <taxon>Myxinidae</taxon>
        <taxon>Eptatretinae</taxon>
        <taxon>Eptatretus</taxon>
    </lineage>
</organism>
<dbReference type="InterPro" id="IPR036595">
    <property type="entry name" value="A-macroglobulin_rcpt-bd_sf"/>
</dbReference>
<sequence length="172" mass="19416">MFNVQDTVMALQALTGFESCQSRMKKMDLSFKIRAEENGVFDKEFQITNDNAFVQKPFKVPVHGQLTVTASGTGQGILTFVKKYREKVVIKKDCKGFSLEITTNLDSFVLHSAGCPYHTPSSARNLVGEMVSSPTTRPWNRLVQVYIVPVASHRCNLTWPDSFFLYTLSRLL</sequence>
<dbReference type="InterPro" id="IPR050473">
    <property type="entry name" value="A2M/Complement_sys"/>
</dbReference>
<reference evidence="1" key="2">
    <citation type="submission" date="2025-09" db="UniProtKB">
        <authorList>
            <consortium name="Ensembl"/>
        </authorList>
    </citation>
    <scope>IDENTIFICATION</scope>
</reference>
<evidence type="ECO:0000313" key="1">
    <source>
        <dbReference type="Ensembl" id="ENSEBUP00000006167.1"/>
    </source>
</evidence>
<evidence type="ECO:0000313" key="2">
    <source>
        <dbReference type="Proteomes" id="UP000694388"/>
    </source>
</evidence>
<protein>
    <submittedName>
        <fullName evidence="1">Uncharacterized protein</fullName>
    </submittedName>
</protein>
<dbReference type="Proteomes" id="UP000694388">
    <property type="component" value="Unplaced"/>
</dbReference>
<dbReference type="Gene3D" id="2.60.40.690">
    <property type="entry name" value="Alpha-macroglobulin, receptor-binding domain"/>
    <property type="match status" value="1"/>
</dbReference>
<dbReference type="GeneTree" id="ENSGT00940000154063"/>
<name>A0A8C4NG52_EPTBU</name>
<dbReference type="AlphaFoldDB" id="A0A8C4NG52"/>
<proteinExistence type="predicted"/>
<dbReference type="GO" id="GO:0005576">
    <property type="term" value="C:extracellular region"/>
    <property type="evidence" value="ECO:0007669"/>
    <property type="project" value="InterPro"/>
</dbReference>
<dbReference type="Gene3D" id="2.60.120.1540">
    <property type="match status" value="1"/>
</dbReference>
<dbReference type="PANTHER" id="PTHR11412:SF166">
    <property type="entry name" value="NTR DOMAIN-CONTAINING PROTEIN"/>
    <property type="match status" value="1"/>
</dbReference>